<proteinExistence type="predicted"/>
<evidence type="ECO:0000313" key="2">
    <source>
        <dbReference type="Proteomes" id="UP001139646"/>
    </source>
</evidence>
<accession>A0ABS9X8I3</accession>
<evidence type="ECO:0000313" key="1">
    <source>
        <dbReference type="EMBL" id="MCI2286092.1"/>
    </source>
</evidence>
<name>A0ABS9X8I3_9GAMM</name>
<dbReference type="Proteomes" id="UP001139646">
    <property type="component" value="Unassembled WGS sequence"/>
</dbReference>
<keyword evidence="2" id="KW-1185">Reference proteome</keyword>
<dbReference type="InterPro" id="IPR005358">
    <property type="entry name" value="Puta_zinc/iron-chelating_dom"/>
</dbReference>
<organism evidence="1 2">
    <name type="scientific">Colwellia maritima</name>
    <dbReference type="NCBI Taxonomy" id="2912588"/>
    <lineage>
        <taxon>Bacteria</taxon>
        <taxon>Pseudomonadati</taxon>
        <taxon>Pseudomonadota</taxon>
        <taxon>Gammaproteobacteria</taxon>
        <taxon>Alteromonadales</taxon>
        <taxon>Colwelliaceae</taxon>
        <taxon>Colwellia</taxon>
    </lineage>
</organism>
<dbReference type="Pfam" id="PF03692">
    <property type="entry name" value="CxxCxxCC"/>
    <property type="match status" value="1"/>
</dbReference>
<protein>
    <submittedName>
        <fullName evidence="1">YkgJ family cysteine cluster protein</fullName>
    </submittedName>
</protein>
<dbReference type="RefSeq" id="WP_242289287.1">
    <property type="nucleotide sequence ID" value="NZ_JAKKSL010000007.1"/>
</dbReference>
<reference evidence="1" key="1">
    <citation type="submission" date="2022-01" db="EMBL/GenBank/DDBJ databases">
        <title>Colwellia maritima, isolated from seawater.</title>
        <authorList>
            <person name="Kristyanto S."/>
            <person name="Jung J."/>
            <person name="Jeon C.O."/>
        </authorList>
    </citation>
    <scope>NUCLEOTIDE SEQUENCE</scope>
    <source>
        <strain evidence="1">MSW7</strain>
    </source>
</reference>
<dbReference type="EMBL" id="JAKKSL010000007">
    <property type="protein sequence ID" value="MCI2286092.1"/>
    <property type="molecule type" value="Genomic_DNA"/>
</dbReference>
<gene>
    <name evidence="1" type="ORF">L3081_25045</name>
</gene>
<comment type="caution">
    <text evidence="1">The sequence shown here is derived from an EMBL/GenBank/DDBJ whole genome shotgun (WGS) entry which is preliminary data.</text>
</comment>
<sequence>MGKISTSFSHLTPCKKGCSYCCEIRVDVSEIELSLIKSKAKKAYNNATKDLVIGEPCPFLKNNSCSVYEVRPFLCRRHQVFTPTNDLCVNNDDLGQELLSFSEVERSYIHILSKSNFEKPKDIREYFQSDNNVI</sequence>